<evidence type="ECO:0000313" key="4">
    <source>
        <dbReference type="Proteomes" id="UP000332933"/>
    </source>
</evidence>
<dbReference type="OrthoDB" id="78042at2759"/>
<dbReference type="Proteomes" id="UP000332933">
    <property type="component" value="Unassembled WGS sequence"/>
</dbReference>
<dbReference type="EMBL" id="VJMH01006897">
    <property type="protein sequence ID" value="KAF0687635.1"/>
    <property type="molecule type" value="Genomic_DNA"/>
</dbReference>
<sequence length="110" mass="12774">MPATRLEKLNLVSATMRCRYKTGTCRNERSRKTATSLHSLCEMHRQMHNFNQRKFDRKKRAMRDTLRDNEPLDVSYASSEHSGDDDDGPCTLPLAWSDEDLSILRALFVQ</sequence>
<feature type="region of interest" description="Disordered" evidence="1">
    <location>
        <begin position="56"/>
        <end position="89"/>
    </location>
</feature>
<keyword evidence="4" id="KW-1185">Reference proteome</keyword>
<reference evidence="2" key="2">
    <citation type="submission" date="2019-06" db="EMBL/GenBank/DDBJ databases">
        <title>Genomics analysis of Aphanomyces spp. identifies a new class of oomycete effector associated with host adaptation.</title>
        <authorList>
            <person name="Gaulin E."/>
        </authorList>
    </citation>
    <scope>NUCLEOTIDE SEQUENCE</scope>
    <source>
        <strain evidence="2">CBS 578.67</strain>
    </source>
</reference>
<proteinExistence type="predicted"/>
<dbReference type="AlphaFoldDB" id="A0A485LFC4"/>
<dbReference type="EMBL" id="CAADRA010006923">
    <property type="protein sequence ID" value="VFT97299.1"/>
    <property type="molecule type" value="Genomic_DNA"/>
</dbReference>
<gene>
    <name evidence="3" type="primary">Aste57867_20619</name>
    <name evidence="2" type="ORF">As57867_020551</name>
    <name evidence="3" type="ORF">ASTE57867_20619</name>
</gene>
<evidence type="ECO:0000256" key="1">
    <source>
        <dbReference type="SAM" id="MobiDB-lite"/>
    </source>
</evidence>
<accession>A0A485LFC4</accession>
<protein>
    <submittedName>
        <fullName evidence="3">Aste57867_20619 protein</fullName>
    </submittedName>
</protein>
<name>A0A485LFC4_9STRA</name>
<evidence type="ECO:0000313" key="3">
    <source>
        <dbReference type="EMBL" id="VFT97299.1"/>
    </source>
</evidence>
<evidence type="ECO:0000313" key="2">
    <source>
        <dbReference type="EMBL" id="KAF0687635.1"/>
    </source>
</evidence>
<reference evidence="3 4" key="1">
    <citation type="submission" date="2019-03" db="EMBL/GenBank/DDBJ databases">
        <authorList>
            <person name="Gaulin E."/>
            <person name="Dumas B."/>
        </authorList>
    </citation>
    <scope>NUCLEOTIDE SEQUENCE [LARGE SCALE GENOMIC DNA]</scope>
    <source>
        <strain evidence="3">CBS 568.67</strain>
    </source>
</reference>
<organism evidence="3 4">
    <name type="scientific">Aphanomyces stellatus</name>
    <dbReference type="NCBI Taxonomy" id="120398"/>
    <lineage>
        <taxon>Eukaryota</taxon>
        <taxon>Sar</taxon>
        <taxon>Stramenopiles</taxon>
        <taxon>Oomycota</taxon>
        <taxon>Saprolegniomycetes</taxon>
        <taxon>Saprolegniales</taxon>
        <taxon>Verrucalvaceae</taxon>
        <taxon>Aphanomyces</taxon>
    </lineage>
</organism>